<protein>
    <submittedName>
        <fullName evidence="2">Uncharacterized protein</fullName>
    </submittedName>
</protein>
<dbReference type="EMBL" id="ML119645">
    <property type="protein sequence ID" value="RPA88234.1"/>
    <property type="molecule type" value="Genomic_DNA"/>
</dbReference>
<keyword evidence="1" id="KW-1133">Transmembrane helix</keyword>
<sequence>MSSISHYSPPLDIVIAYELTTTVVVVSFTCTLLFALRAARSTRSNGTKWIRKMEIMERIEAASLVLIMILVLLQCAVTIWKAAKVAPGLQITLSYNHGIARVVVDGAAFSTRVHEILTVVPLVTTYIVKLLYLTYFFSSKIFPHLSTPYRLFLYLVSILWACSFVCSVLLVVLWCHPLYAGDDESSSSSSMKRRHIAQDGCWVGVDFQAGAVVGMVDLIGTILLAAFGIIILTRVRNLRAQREEAPLTHQTRIILAGLLALGLLSIASCAGRLGLTLKMLERALQGKDDVNEYMLLWVQVLGRVEIVFGLLPYVFRLGSRGGERVGEFCSSFGKCRRGPDEETEGVRRSIEATTGRCFDYVKGELVEYREASEVDRKDKDIELVHQPRININH</sequence>
<dbReference type="AlphaFoldDB" id="A0A3N4J2Y1"/>
<gene>
    <name evidence="2" type="ORF">BJ508DRAFT_356970</name>
</gene>
<keyword evidence="1" id="KW-0472">Membrane</keyword>
<name>A0A3N4J2Y1_ASCIM</name>
<accession>A0A3N4J2Y1</accession>
<feature type="transmembrane region" description="Helical" evidence="1">
    <location>
        <begin position="149"/>
        <end position="174"/>
    </location>
</feature>
<evidence type="ECO:0000256" key="1">
    <source>
        <dbReference type="SAM" id="Phobius"/>
    </source>
</evidence>
<keyword evidence="3" id="KW-1185">Reference proteome</keyword>
<feature type="transmembrane region" description="Helical" evidence="1">
    <location>
        <begin position="116"/>
        <end position="137"/>
    </location>
</feature>
<feature type="transmembrane region" description="Helical" evidence="1">
    <location>
        <begin position="59"/>
        <end position="80"/>
    </location>
</feature>
<keyword evidence="1" id="KW-0812">Transmembrane</keyword>
<reference evidence="2 3" key="1">
    <citation type="journal article" date="2018" name="Nat. Ecol. Evol.">
        <title>Pezizomycetes genomes reveal the molecular basis of ectomycorrhizal truffle lifestyle.</title>
        <authorList>
            <person name="Murat C."/>
            <person name="Payen T."/>
            <person name="Noel B."/>
            <person name="Kuo A."/>
            <person name="Morin E."/>
            <person name="Chen J."/>
            <person name="Kohler A."/>
            <person name="Krizsan K."/>
            <person name="Balestrini R."/>
            <person name="Da Silva C."/>
            <person name="Montanini B."/>
            <person name="Hainaut M."/>
            <person name="Levati E."/>
            <person name="Barry K.W."/>
            <person name="Belfiori B."/>
            <person name="Cichocki N."/>
            <person name="Clum A."/>
            <person name="Dockter R.B."/>
            <person name="Fauchery L."/>
            <person name="Guy J."/>
            <person name="Iotti M."/>
            <person name="Le Tacon F."/>
            <person name="Lindquist E.A."/>
            <person name="Lipzen A."/>
            <person name="Malagnac F."/>
            <person name="Mello A."/>
            <person name="Molinier V."/>
            <person name="Miyauchi S."/>
            <person name="Poulain J."/>
            <person name="Riccioni C."/>
            <person name="Rubini A."/>
            <person name="Sitrit Y."/>
            <person name="Splivallo R."/>
            <person name="Traeger S."/>
            <person name="Wang M."/>
            <person name="Zifcakova L."/>
            <person name="Wipf D."/>
            <person name="Zambonelli A."/>
            <person name="Paolocci F."/>
            <person name="Nowrousian M."/>
            <person name="Ottonello S."/>
            <person name="Baldrian P."/>
            <person name="Spatafora J.W."/>
            <person name="Henrissat B."/>
            <person name="Nagy L.G."/>
            <person name="Aury J.M."/>
            <person name="Wincker P."/>
            <person name="Grigoriev I.V."/>
            <person name="Bonfante P."/>
            <person name="Martin F.M."/>
        </authorList>
    </citation>
    <scope>NUCLEOTIDE SEQUENCE [LARGE SCALE GENOMIC DNA]</scope>
    <source>
        <strain evidence="2 3">RN42</strain>
    </source>
</reference>
<feature type="transmembrane region" description="Helical" evidence="1">
    <location>
        <begin position="212"/>
        <end position="232"/>
    </location>
</feature>
<feature type="transmembrane region" description="Helical" evidence="1">
    <location>
        <begin position="295"/>
        <end position="315"/>
    </location>
</feature>
<evidence type="ECO:0000313" key="3">
    <source>
        <dbReference type="Proteomes" id="UP000275078"/>
    </source>
</evidence>
<feature type="transmembrane region" description="Helical" evidence="1">
    <location>
        <begin position="15"/>
        <end position="38"/>
    </location>
</feature>
<proteinExistence type="predicted"/>
<evidence type="ECO:0000313" key="2">
    <source>
        <dbReference type="EMBL" id="RPA88234.1"/>
    </source>
</evidence>
<dbReference type="Proteomes" id="UP000275078">
    <property type="component" value="Unassembled WGS sequence"/>
</dbReference>
<organism evidence="2 3">
    <name type="scientific">Ascobolus immersus RN42</name>
    <dbReference type="NCBI Taxonomy" id="1160509"/>
    <lineage>
        <taxon>Eukaryota</taxon>
        <taxon>Fungi</taxon>
        <taxon>Dikarya</taxon>
        <taxon>Ascomycota</taxon>
        <taxon>Pezizomycotina</taxon>
        <taxon>Pezizomycetes</taxon>
        <taxon>Pezizales</taxon>
        <taxon>Ascobolaceae</taxon>
        <taxon>Ascobolus</taxon>
    </lineage>
</organism>
<feature type="transmembrane region" description="Helical" evidence="1">
    <location>
        <begin position="253"/>
        <end position="275"/>
    </location>
</feature>